<dbReference type="HOGENOM" id="CLU_000960_29_0_1"/>
<evidence type="ECO:0000256" key="1">
    <source>
        <dbReference type="ARBA" id="ARBA00004141"/>
    </source>
</evidence>
<dbReference type="InterPro" id="IPR036259">
    <property type="entry name" value="MFS_trans_sf"/>
</dbReference>
<dbReference type="RefSeq" id="XP_022458391.1">
    <property type="nucleotide sequence ID" value="XM_022602603.1"/>
</dbReference>
<dbReference type="GeneID" id="34519779"/>
<keyword evidence="4 7" id="KW-1133">Transmembrane helix</keyword>
<feature type="transmembrane region" description="Helical" evidence="7">
    <location>
        <begin position="356"/>
        <end position="377"/>
    </location>
</feature>
<keyword evidence="10" id="KW-1185">Reference proteome</keyword>
<feature type="transmembrane region" description="Helical" evidence="7">
    <location>
        <begin position="464"/>
        <end position="483"/>
    </location>
</feature>
<dbReference type="EMBL" id="HG793127">
    <property type="protein sequence ID" value="CDK26385.1"/>
    <property type="molecule type" value="Genomic_DNA"/>
</dbReference>
<dbReference type="GO" id="GO:0016020">
    <property type="term" value="C:membrane"/>
    <property type="evidence" value="ECO:0007669"/>
    <property type="project" value="UniProtKB-SubCell"/>
</dbReference>
<evidence type="ECO:0000259" key="8">
    <source>
        <dbReference type="PROSITE" id="PS50850"/>
    </source>
</evidence>
<feature type="domain" description="Major facilitator superfamily (MFS) profile" evidence="8">
    <location>
        <begin position="27"/>
        <end position="488"/>
    </location>
</feature>
<dbReference type="Gene3D" id="1.20.1250.20">
    <property type="entry name" value="MFS general substrate transporter like domains"/>
    <property type="match status" value="1"/>
</dbReference>
<evidence type="ECO:0000256" key="4">
    <source>
        <dbReference type="ARBA" id="ARBA00022989"/>
    </source>
</evidence>
<keyword evidence="3 7" id="KW-0812">Transmembrane</keyword>
<organism evidence="9 10">
    <name type="scientific">Kuraishia capsulata CBS 1993</name>
    <dbReference type="NCBI Taxonomy" id="1382522"/>
    <lineage>
        <taxon>Eukaryota</taxon>
        <taxon>Fungi</taxon>
        <taxon>Dikarya</taxon>
        <taxon>Ascomycota</taxon>
        <taxon>Saccharomycotina</taxon>
        <taxon>Pichiomycetes</taxon>
        <taxon>Pichiales</taxon>
        <taxon>Pichiaceae</taxon>
        <taxon>Kuraishia</taxon>
    </lineage>
</organism>
<dbReference type="Proteomes" id="UP000019384">
    <property type="component" value="Unassembled WGS sequence"/>
</dbReference>
<feature type="transmembrane region" description="Helical" evidence="7">
    <location>
        <begin position="422"/>
        <end position="444"/>
    </location>
</feature>
<name>W6MVM5_9ASCO</name>
<feature type="transmembrane region" description="Helical" evidence="7">
    <location>
        <begin position="215"/>
        <end position="234"/>
    </location>
</feature>
<evidence type="ECO:0000256" key="5">
    <source>
        <dbReference type="ARBA" id="ARBA00023136"/>
    </source>
</evidence>
<gene>
    <name evidence="9" type="ORF">KUCA_T00002357001</name>
</gene>
<feature type="transmembrane region" description="Helical" evidence="7">
    <location>
        <begin position="92"/>
        <end position="111"/>
    </location>
</feature>
<reference evidence="9" key="2">
    <citation type="submission" date="2014-02" db="EMBL/GenBank/DDBJ databases">
        <title>Complete DNA sequence of /Kuraishia capsulata/ illustrates novel genomic features among budding yeasts (/Saccharomycotina/).</title>
        <authorList>
            <person name="Morales L."/>
            <person name="Noel B."/>
            <person name="Porcel B."/>
            <person name="Marcet-Houben M."/>
            <person name="Hullo M-F."/>
            <person name="Sacerdot C."/>
            <person name="Tekaia F."/>
            <person name="Leh-Louis V."/>
            <person name="Despons L."/>
            <person name="Khanna V."/>
            <person name="Aury J-M."/>
            <person name="Barbe V."/>
            <person name="Couloux A."/>
            <person name="Labadie K."/>
            <person name="Pelletier E."/>
            <person name="Souciet J-L."/>
            <person name="Boekhout T."/>
            <person name="Gabaldon T."/>
            <person name="Wincker P."/>
            <person name="Dujon B."/>
        </authorList>
    </citation>
    <scope>NUCLEOTIDE SEQUENCE</scope>
    <source>
        <strain evidence="9">CBS 1993</strain>
    </source>
</reference>
<evidence type="ECO:0000313" key="9">
    <source>
        <dbReference type="EMBL" id="CDK26385.1"/>
    </source>
</evidence>
<feature type="transmembrane region" description="Helical" evidence="7">
    <location>
        <begin position="389"/>
        <end position="410"/>
    </location>
</feature>
<dbReference type="AlphaFoldDB" id="W6MVM5"/>
<keyword evidence="5 7" id="KW-0472">Membrane</keyword>
<evidence type="ECO:0000256" key="6">
    <source>
        <dbReference type="SAM" id="MobiDB-lite"/>
    </source>
</evidence>
<dbReference type="InterPro" id="IPR011701">
    <property type="entry name" value="MFS"/>
</dbReference>
<proteinExistence type="predicted"/>
<feature type="transmembrane region" description="Helical" evidence="7">
    <location>
        <begin position="288"/>
        <end position="316"/>
    </location>
</feature>
<dbReference type="PROSITE" id="PS50850">
    <property type="entry name" value="MFS"/>
    <property type="match status" value="1"/>
</dbReference>
<feature type="compositionally biased region" description="Polar residues" evidence="6">
    <location>
        <begin position="506"/>
        <end position="517"/>
    </location>
</feature>
<evidence type="ECO:0000313" key="10">
    <source>
        <dbReference type="Proteomes" id="UP000019384"/>
    </source>
</evidence>
<feature type="transmembrane region" description="Helical" evidence="7">
    <location>
        <begin position="151"/>
        <end position="174"/>
    </location>
</feature>
<feature type="transmembrane region" description="Helical" evidence="7">
    <location>
        <begin position="180"/>
        <end position="203"/>
    </location>
</feature>
<dbReference type="STRING" id="1382522.W6MVM5"/>
<evidence type="ECO:0000256" key="7">
    <source>
        <dbReference type="SAM" id="Phobius"/>
    </source>
</evidence>
<dbReference type="SUPFAM" id="SSF103473">
    <property type="entry name" value="MFS general substrate transporter"/>
    <property type="match status" value="1"/>
</dbReference>
<reference evidence="9" key="1">
    <citation type="submission" date="2013-12" db="EMBL/GenBank/DDBJ databases">
        <authorList>
            <person name="Genoscope - CEA"/>
        </authorList>
    </citation>
    <scope>NUCLEOTIDE SEQUENCE</scope>
    <source>
        <strain evidence="9">CBS 1993</strain>
    </source>
</reference>
<dbReference type="PANTHER" id="PTHR42718">
    <property type="entry name" value="MAJOR FACILITATOR SUPERFAMILY MULTIDRUG TRANSPORTER MFSC"/>
    <property type="match status" value="1"/>
</dbReference>
<feature type="transmembrane region" description="Helical" evidence="7">
    <location>
        <begin position="246"/>
        <end position="267"/>
    </location>
</feature>
<evidence type="ECO:0000256" key="2">
    <source>
        <dbReference type="ARBA" id="ARBA00022448"/>
    </source>
</evidence>
<feature type="transmembrane region" description="Helical" evidence="7">
    <location>
        <begin position="25"/>
        <end position="50"/>
    </location>
</feature>
<evidence type="ECO:0000256" key="3">
    <source>
        <dbReference type="ARBA" id="ARBA00022692"/>
    </source>
</evidence>
<sequence>MKLSELSDKIGSFRERGGRPLQKPWIVFLVVVISQLLDAMNITVAATTLSQIQEKYGTTYPIASWVLSAYALCYAGFIMIMGRVGDIVGHHIVYIAGLFALSLFLLITAAVENLYVVIVFRALQGLAAAATIPSSYAIVAHTFSGNALKLALAAITGLITVAAGIGFVIGGAFYETSIGYRGAFFLFFALCLLSAILSFFCVRHTPTSPASLSKLDHLGVFIMLSGALLLVTGLTEGGDKWDSPKAYVPVAVGVVLIIVFLGWELYLYKRFNWSKDLDLLIPPAIWDIPNFIPLIIIMGLNYGSMFAQMLTAIQIFQYVSLHSAIVSAVQSLAGPLTVAIFTFVVGVLFGKIPPKYCIFFGTLLSLTASVLFSRMGYTTESYWRYGFPAYILLGVGTVSTFINTLNTLIMSCSLDMQGLLSGVALTSAQFFVAAASAAVSSIVGNTEFGDSLEAKENLMRRYHHVFYMSIGLSGTAFLVDFFVKNLPISGLQEQSADEEAPEEKQSSNFEVDSSSGVVASEEYEDLQKGVEVEGVAPDAASSH</sequence>
<feature type="transmembrane region" description="Helical" evidence="7">
    <location>
        <begin position="117"/>
        <end position="139"/>
    </location>
</feature>
<accession>W6MVM5</accession>
<feature type="region of interest" description="Disordered" evidence="6">
    <location>
        <begin position="493"/>
        <end position="543"/>
    </location>
</feature>
<dbReference type="PANTHER" id="PTHR42718:SF9">
    <property type="entry name" value="MAJOR FACILITATOR SUPERFAMILY MULTIDRUG TRANSPORTER MFSC"/>
    <property type="match status" value="1"/>
</dbReference>
<dbReference type="OrthoDB" id="440755at2759"/>
<feature type="transmembrane region" description="Helical" evidence="7">
    <location>
        <begin position="328"/>
        <end position="349"/>
    </location>
</feature>
<protein>
    <recommendedName>
        <fullName evidence="8">Major facilitator superfamily (MFS) profile domain-containing protein</fullName>
    </recommendedName>
</protein>
<dbReference type="GO" id="GO:0022857">
    <property type="term" value="F:transmembrane transporter activity"/>
    <property type="evidence" value="ECO:0007669"/>
    <property type="project" value="InterPro"/>
</dbReference>
<dbReference type="Pfam" id="PF07690">
    <property type="entry name" value="MFS_1"/>
    <property type="match status" value="1"/>
</dbReference>
<comment type="subcellular location">
    <subcellularLocation>
        <location evidence="1">Membrane</location>
        <topology evidence="1">Multi-pass membrane protein</topology>
    </subcellularLocation>
</comment>
<keyword evidence="2" id="KW-0813">Transport</keyword>
<dbReference type="InterPro" id="IPR020846">
    <property type="entry name" value="MFS_dom"/>
</dbReference>
<feature type="transmembrane region" description="Helical" evidence="7">
    <location>
        <begin position="62"/>
        <end position="80"/>
    </location>
</feature>